<proteinExistence type="predicted"/>
<keyword evidence="2 5" id="KW-0812">Transmembrane</keyword>
<comment type="caution">
    <text evidence="7">The sequence shown here is derived from an EMBL/GenBank/DDBJ whole genome shotgun (WGS) entry which is preliminary data.</text>
</comment>
<keyword evidence="3 5" id="KW-1133">Transmembrane helix</keyword>
<evidence type="ECO:0000256" key="1">
    <source>
        <dbReference type="ARBA" id="ARBA00004141"/>
    </source>
</evidence>
<feature type="transmembrane region" description="Helical" evidence="5">
    <location>
        <begin position="329"/>
        <end position="350"/>
    </location>
</feature>
<feature type="domain" description="Wax synthase" evidence="6">
    <location>
        <begin position="279"/>
        <end position="365"/>
    </location>
</feature>
<evidence type="ECO:0000259" key="6">
    <source>
        <dbReference type="Pfam" id="PF13813"/>
    </source>
</evidence>
<dbReference type="Pfam" id="PF13813">
    <property type="entry name" value="MBOAT_2"/>
    <property type="match status" value="1"/>
</dbReference>
<protein>
    <recommendedName>
        <fullName evidence="6">Wax synthase domain-containing protein</fullName>
    </recommendedName>
</protein>
<keyword evidence="4 5" id="KW-0472">Membrane</keyword>
<reference evidence="7 8" key="1">
    <citation type="submission" date="2024-07" db="EMBL/GenBank/DDBJ databases">
        <title>Section-level genome sequencing and comparative genomics of Aspergillus sections Usti and Cavernicolus.</title>
        <authorList>
            <consortium name="Lawrence Berkeley National Laboratory"/>
            <person name="Nybo J.L."/>
            <person name="Vesth T.C."/>
            <person name="Theobald S."/>
            <person name="Frisvad J.C."/>
            <person name="Larsen T.O."/>
            <person name="Kjaerboelling I."/>
            <person name="Rothschild-Mancinelli K."/>
            <person name="Lyhne E.K."/>
            <person name="Kogle M.E."/>
            <person name="Barry K."/>
            <person name="Clum A."/>
            <person name="Na H."/>
            <person name="Ledsgaard L."/>
            <person name="Lin J."/>
            <person name="Lipzen A."/>
            <person name="Kuo A."/>
            <person name="Riley R."/>
            <person name="Mondo S."/>
            <person name="Labutti K."/>
            <person name="Haridas S."/>
            <person name="Pangalinan J."/>
            <person name="Salamov A.A."/>
            <person name="Simmons B.A."/>
            <person name="Magnuson J.K."/>
            <person name="Chen J."/>
            <person name="Drula E."/>
            <person name="Henrissat B."/>
            <person name="Wiebenga A."/>
            <person name="Lubbers R.J."/>
            <person name="Gomes A.C."/>
            <person name="Makela M.R."/>
            <person name="Stajich J."/>
            <person name="Grigoriev I.V."/>
            <person name="Mortensen U.H."/>
            <person name="De Vries R.P."/>
            <person name="Baker S.E."/>
            <person name="Andersen M.R."/>
        </authorList>
    </citation>
    <scope>NUCLEOTIDE SEQUENCE [LARGE SCALE GENOMIC DNA]</scope>
    <source>
        <strain evidence="7 8">CBS 123904</strain>
    </source>
</reference>
<evidence type="ECO:0000313" key="7">
    <source>
        <dbReference type="EMBL" id="KAL2846865.1"/>
    </source>
</evidence>
<feature type="transmembrane region" description="Helical" evidence="5">
    <location>
        <begin position="356"/>
        <end position="377"/>
    </location>
</feature>
<evidence type="ECO:0000256" key="2">
    <source>
        <dbReference type="ARBA" id="ARBA00022692"/>
    </source>
</evidence>
<gene>
    <name evidence="7" type="ORF">BJY01DRAFT_234445</name>
</gene>
<dbReference type="InterPro" id="IPR032805">
    <property type="entry name" value="Wax_synthase_dom"/>
</dbReference>
<feature type="transmembrane region" description="Helical" evidence="5">
    <location>
        <begin position="26"/>
        <end position="43"/>
    </location>
</feature>
<dbReference type="Proteomes" id="UP001610446">
    <property type="component" value="Unassembled WGS sequence"/>
</dbReference>
<organism evidence="7 8">
    <name type="scientific">Aspergillus pseudoustus</name>
    <dbReference type="NCBI Taxonomy" id="1810923"/>
    <lineage>
        <taxon>Eukaryota</taxon>
        <taxon>Fungi</taxon>
        <taxon>Dikarya</taxon>
        <taxon>Ascomycota</taxon>
        <taxon>Pezizomycotina</taxon>
        <taxon>Eurotiomycetes</taxon>
        <taxon>Eurotiomycetidae</taxon>
        <taxon>Eurotiales</taxon>
        <taxon>Aspergillaceae</taxon>
        <taxon>Aspergillus</taxon>
        <taxon>Aspergillus subgen. Nidulantes</taxon>
    </lineage>
</organism>
<evidence type="ECO:0000256" key="5">
    <source>
        <dbReference type="SAM" id="Phobius"/>
    </source>
</evidence>
<comment type="subcellular location">
    <subcellularLocation>
        <location evidence="1">Membrane</location>
        <topology evidence="1">Multi-pass membrane protein</topology>
    </subcellularLocation>
</comment>
<evidence type="ECO:0000313" key="8">
    <source>
        <dbReference type="Proteomes" id="UP001610446"/>
    </source>
</evidence>
<evidence type="ECO:0000256" key="4">
    <source>
        <dbReference type="ARBA" id="ARBA00023136"/>
    </source>
</evidence>
<feature type="transmembrane region" description="Helical" evidence="5">
    <location>
        <begin position="389"/>
        <end position="409"/>
    </location>
</feature>
<dbReference type="EMBL" id="JBFXLU010000060">
    <property type="protein sequence ID" value="KAL2846865.1"/>
    <property type="molecule type" value="Genomic_DNA"/>
</dbReference>
<keyword evidence="8" id="KW-1185">Reference proteome</keyword>
<sequence>MTTILLVGAFLFADEKVPLSPSLKRTIYVSAIISSVIGSALFPPTTLIILNYANAFLSVAFALRAHELLLAGKPTQLRRLVKVDDGSSTPEYVWRCLPPALTLGRLFSVFDLLINPRGIGWAHGSKRYLPQLVRTNANSRNGHHAKAEIHQENERFILKETTQSRVSFLAEEGLKLFIAYLVYDAYSVVFGLNYTALCTNFHSFLNGPQLLQFELRYLGRQLRPSPETSARLVRRFLLPPACWAACYAFIDGIRAAVALLDVGALYIIAPKRASDPWMYPPVFGPWRYMFWPRLKDIWGKLWHDLCRRTLISSSSALIPRQTPVALGRFLVGFLSFVISGVVHAAGTYAVSKDPRAVLMMMVFFILLPLFIALQEAVSVQVLERLLPDWYITRTLIWVVDVTYLIWWGYHTAPWFFSYSMIPESLASAPVPERWSFWQRS</sequence>
<accession>A0ABR4K3H4</accession>
<name>A0ABR4K3H4_9EURO</name>
<evidence type="ECO:0000256" key="3">
    <source>
        <dbReference type="ARBA" id="ARBA00022989"/>
    </source>
</evidence>